<keyword evidence="9" id="KW-0479">Metal-binding</keyword>
<evidence type="ECO:0000256" key="4">
    <source>
        <dbReference type="ARBA" id="ARBA00010973"/>
    </source>
</evidence>
<comment type="similarity">
    <text evidence="4">Belongs to the polysaccharide deacetylase family.</text>
</comment>
<keyword evidence="19" id="KW-0624">Polysaccharide degradation</keyword>
<evidence type="ECO:0000256" key="7">
    <source>
        <dbReference type="ARBA" id="ARBA00022525"/>
    </source>
</evidence>
<dbReference type="OrthoDB" id="407355at2759"/>
<comment type="catalytic activity">
    <reaction evidence="21">
        <text>[(1-&gt;4)-N-acetyl-beta-D-glucosaminyl](n) + n H2O = chitosan + n acetate</text>
        <dbReference type="Rhea" id="RHEA:10464"/>
        <dbReference type="Rhea" id="RHEA-COMP:9593"/>
        <dbReference type="Rhea" id="RHEA-COMP:9597"/>
        <dbReference type="ChEBI" id="CHEBI:15377"/>
        <dbReference type="ChEBI" id="CHEBI:17029"/>
        <dbReference type="ChEBI" id="CHEBI:30089"/>
        <dbReference type="ChEBI" id="CHEBI:57704"/>
        <dbReference type="EC" id="3.5.1.41"/>
    </reaction>
    <physiologicalReaction direction="left-to-right" evidence="21">
        <dbReference type="Rhea" id="RHEA:10465"/>
    </physiologicalReaction>
</comment>
<dbReference type="FunFam" id="3.20.20.370:FF:000004">
    <property type="entry name" value="Related to Chitin deacetylase"/>
    <property type="match status" value="1"/>
</dbReference>
<keyword evidence="16" id="KW-0170">Cobalt</keyword>
<comment type="cofactor">
    <cofactor evidence="1">
        <name>Co(2+)</name>
        <dbReference type="ChEBI" id="CHEBI:48828"/>
    </cofactor>
</comment>
<dbReference type="PANTHER" id="PTHR10587">
    <property type="entry name" value="GLYCOSYL TRANSFERASE-RELATED"/>
    <property type="match status" value="1"/>
</dbReference>
<dbReference type="CDD" id="cd10952">
    <property type="entry name" value="CE4_MrCDA_like"/>
    <property type="match status" value="1"/>
</dbReference>
<keyword evidence="8" id="KW-0336">GPI-anchor</keyword>
<evidence type="ECO:0000256" key="15">
    <source>
        <dbReference type="ARBA" id="ARBA00023277"/>
    </source>
</evidence>
<evidence type="ECO:0000256" key="22">
    <source>
        <dbReference type="SAM" id="MobiDB-lite"/>
    </source>
</evidence>
<keyword evidence="6" id="KW-0134">Cell wall</keyword>
<evidence type="ECO:0000256" key="21">
    <source>
        <dbReference type="ARBA" id="ARBA00048494"/>
    </source>
</evidence>
<comment type="subcellular location">
    <subcellularLocation>
        <location evidence="3">Cell membrane</location>
        <topology evidence="3">Lipid-anchor</topology>
        <topology evidence="3">GPI-anchor</topology>
    </subcellularLocation>
    <subcellularLocation>
        <location evidence="2">Secreted</location>
        <location evidence="2">Cell wall</location>
    </subcellularLocation>
</comment>
<dbReference type="Pfam" id="PF01522">
    <property type="entry name" value="Polysacc_deac_1"/>
    <property type="match status" value="1"/>
</dbReference>
<dbReference type="EMBL" id="JH711583">
    <property type="protein sequence ID" value="EIW77691.1"/>
    <property type="molecule type" value="Genomic_DNA"/>
</dbReference>
<evidence type="ECO:0000256" key="11">
    <source>
        <dbReference type="ARBA" id="ARBA00022801"/>
    </source>
</evidence>
<dbReference type="Proteomes" id="UP000053558">
    <property type="component" value="Unassembled WGS sequence"/>
</dbReference>
<sequence length="447" mass="48175">MRWSSVTRSSAPSFAFVALSLVSAVVAQGPTDEASEAAIKDPYQECAGYNYDPVSSQSSKFPTNWQVAQIVPGDQEATDKWNSIQSLVPANIQVKGTQPASLMGDFGGFNYDPSDPDCWWTNTKCSTPKHQGIPADIISMPEPDTLGYGFDDGPNCSHNAFYDFLQEKNQKATMYYIGSNVQNQPLQAQRAVTDGHEICVHTWSHHYLTALTSEQVFAEFWYTLKMIKLATGVTPTCFRPPFGDVDDRVRAIANALGLVNIVWKYDSNDWRADYDGYTEAQVDQNYQDFINTANGGAFTTEGAIMLTHELNNFTMSEAMKFYSQLQGAFKHIVPVGVGYNRTQPYLETNYGLPSFEQYIGGQTTVSGSAVQPQSSSSSASLSSSSQSLSTASQTSSATSGSATPSTTGSSLSSDPGSKSNGAASAMSPRFGALLAAGAFVGMLVFSA</sequence>
<dbReference type="GO" id="GO:0000272">
    <property type="term" value="P:polysaccharide catabolic process"/>
    <property type="evidence" value="ECO:0007669"/>
    <property type="project" value="UniProtKB-KW"/>
</dbReference>
<keyword evidence="12" id="KW-0146">Chitin degradation</keyword>
<feature type="signal peptide" evidence="23">
    <location>
        <begin position="1"/>
        <end position="27"/>
    </location>
</feature>
<name>A0A5M3MGG4_CONPW</name>
<accession>A0A5M3MGG4</accession>
<dbReference type="InterPro" id="IPR050248">
    <property type="entry name" value="Polysacc_deacetylase_ArnD"/>
</dbReference>
<keyword evidence="17" id="KW-0449">Lipoprotein</keyword>
<evidence type="ECO:0000256" key="10">
    <source>
        <dbReference type="ARBA" id="ARBA00022729"/>
    </source>
</evidence>
<dbReference type="SUPFAM" id="SSF88713">
    <property type="entry name" value="Glycoside hydrolase/deacetylase"/>
    <property type="match status" value="1"/>
</dbReference>
<evidence type="ECO:0000256" key="12">
    <source>
        <dbReference type="ARBA" id="ARBA00023024"/>
    </source>
</evidence>
<dbReference type="AlphaFoldDB" id="A0A5M3MGG4"/>
<proteinExistence type="inferred from homology"/>
<dbReference type="GO" id="GO:0005886">
    <property type="term" value="C:plasma membrane"/>
    <property type="evidence" value="ECO:0007669"/>
    <property type="project" value="UniProtKB-SubCell"/>
</dbReference>
<dbReference type="GeneID" id="19203657"/>
<evidence type="ECO:0000256" key="13">
    <source>
        <dbReference type="ARBA" id="ARBA00023136"/>
    </source>
</evidence>
<evidence type="ECO:0000256" key="16">
    <source>
        <dbReference type="ARBA" id="ARBA00023285"/>
    </source>
</evidence>
<feature type="chain" id="PRO_5024282333" description="chitin deacetylase" evidence="23">
    <location>
        <begin position="28"/>
        <end position="447"/>
    </location>
</feature>
<reference evidence="26" key="1">
    <citation type="journal article" date="2012" name="Science">
        <title>The Paleozoic origin of enzymatic lignin decomposition reconstructed from 31 fungal genomes.</title>
        <authorList>
            <person name="Floudas D."/>
            <person name="Binder M."/>
            <person name="Riley R."/>
            <person name="Barry K."/>
            <person name="Blanchette R.A."/>
            <person name="Henrissat B."/>
            <person name="Martinez A.T."/>
            <person name="Otillar R."/>
            <person name="Spatafora J.W."/>
            <person name="Yadav J.S."/>
            <person name="Aerts A."/>
            <person name="Benoit I."/>
            <person name="Boyd A."/>
            <person name="Carlson A."/>
            <person name="Copeland A."/>
            <person name="Coutinho P.M."/>
            <person name="de Vries R.P."/>
            <person name="Ferreira P."/>
            <person name="Findley K."/>
            <person name="Foster B."/>
            <person name="Gaskell J."/>
            <person name="Glotzer D."/>
            <person name="Gorecki P."/>
            <person name="Heitman J."/>
            <person name="Hesse C."/>
            <person name="Hori C."/>
            <person name="Igarashi K."/>
            <person name="Jurgens J.A."/>
            <person name="Kallen N."/>
            <person name="Kersten P."/>
            <person name="Kohler A."/>
            <person name="Kuees U."/>
            <person name="Kumar T.K.A."/>
            <person name="Kuo A."/>
            <person name="LaButti K."/>
            <person name="Larrondo L.F."/>
            <person name="Lindquist E."/>
            <person name="Ling A."/>
            <person name="Lombard V."/>
            <person name="Lucas S."/>
            <person name="Lundell T."/>
            <person name="Martin R."/>
            <person name="McLaughlin D.J."/>
            <person name="Morgenstern I."/>
            <person name="Morin E."/>
            <person name="Murat C."/>
            <person name="Nagy L.G."/>
            <person name="Nolan M."/>
            <person name="Ohm R.A."/>
            <person name="Patyshakuliyeva A."/>
            <person name="Rokas A."/>
            <person name="Ruiz-Duenas F.J."/>
            <person name="Sabat G."/>
            <person name="Salamov A."/>
            <person name="Samejima M."/>
            <person name="Schmutz J."/>
            <person name="Slot J.C."/>
            <person name="St John F."/>
            <person name="Stenlid J."/>
            <person name="Sun H."/>
            <person name="Sun S."/>
            <person name="Syed K."/>
            <person name="Tsang A."/>
            <person name="Wiebenga A."/>
            <person name="Young D."/>
            <person name="Pisabarro A."/>
            <person name="Eastwood D.C."/>
            <person name="Martin F."/>
            <person name="Cullen D."/>
            <person name="Grigoriev I.V."/>
            <person name="Hibbett D.S."/>
        </authorList>
    </citation>
    <scope>NUCLEOTIDE SEQUENCE [LARGE SCALE GENOMIC DNA]</scope>
    <source>
        <strain evidence="26">RWD-64-598 SS2</strain>
    </source>
</reference>
<dbReference type="GO" id="GO:0004099">
    <property type="term" value="F:chitin deacetylase activity"/>
    <property type="evidence" value="ECO:0007669"/>
    <property type="project" value="UniProtKB-EC"/>
</dbReference>
<dbReference type="RefSeq" id="XP_007772063.1">
    <property type="nucleotide sequence ID" value="XM_007773873.1"/>
</dbReference>
<keyword evidence="26" id="KW-1185">Reference proteome</keyword>
<dbReference type="KEGG" id="cput:CONPUDRAFT_156877"/>
<evidence type="ECO:0000256" key="3">
    <source>
        <dbReference type="ARBA" id="ARBA00004609"/>
    </source>
</evidence>
<dbReference type="PROSITE" id="PS51677">
    <property type="entry name" value="NODB"/>
    <property type="match status" value="1"/>
</dbReference>
<keyword evidence="7" id="KW-0964">Secreted</keyword>
<evidence type="ECO:0000256" key="9">
    <source>
        <dbReference type="ARBA" id="ARBA00022723"/>
    </source>
</evidence>
<evidence type="ECO:0000256" key="1">
    <source>
        <dbReference type="ARBA" id="ARBA00001941"/>
    </source>
</evidence>
<dbReference type="GO" id="GO:0009272">
    <property type="term" value="P:fungal-type cell wall biogenesis"/>
    <property type="evidence" value="ECO:0007669"/>
    <property type="project" value="UniProtKB-ARBA"/>
</dbReference>
<dbReference type="GO" id="GO:0046872">
    <property type="term" value="F:metal ion binding"/>
    <property type="evidence" value="ECO:0007669"/>
    <property type="project" value="UniProtKB-KW"/>
</dbReference>
<dbReference type="InterPro" id="IPR002509">
    <property type="entry name" value="NODB_dom"/>
</dbReference>
<evidence type="ECO:0000256" key="18">
    <source>
        <dbReference type="ARBA" id="ARBA00023316"/>
    </source>
</evidence>
<dbReference type="Gene3D" id="3.20.20.370">
    <property type="entry name" value="Glycoside hydrolase/deacetylase"/>
    <property type="match status" value="1"/>
</dbReference>
<dbReference type="OMA" id="QYMTAFP"/>
<keyword evidence="18" id="KW-0961">Cell wall biogenesis/degradation</keyword>
<evidence type="ECO:0000256" key="20">
    <source>
        <dbReference type="ARBA" id="ARBA00024056"/>
    </source>
</evidence>
<protein>
    <recommendedName>
        <fullName evidence="20">chitin deacetylase</fullName>
        <ecNumber evidence="20">3.5.1.41</ecNumber>
    </recommendedName>
</protein>
<feature type="compositionally biased region" description="Low complexity" evidence="22">
    <location>
        <begin position="366"/>
        <end position="417"/>
    </location>
</feature>
<feature type="domain" description="NodB homology" evidence="24">
    <location>
        <begin position="144"/>
        <end position="340"/>
    </location>
</feature>
<keyword evidence="14" id="KW-0325">Glycoprotein</keyword>
<evidence type="ECO:0000313" key="26">
    <source>
        <dbReference type="Proteomes" id="UP000053558"/>
    </source>
</evidence>
<dbReference type="InterPro" id="IPR011330">
    <property type="entry name" value="Glyco_hydro/deAcase_b/a-brl"/>
</dbReference>
<dbReference type="GO" id="GO:0006032">
    <property type="term" value="P:chitin catabolic process"/>
    <property type="evidence" value="ECO:0007669"/>
    <property type="project" value="UniProtKB-KW"/>
</dbReference>
<evidence type="ECO:0000256" key="19">
    <source>
        <dbReference type="ARBA" id="ARBA00023326"/>
    </source>
</evidence>
<dbReference type="EC" id="3.5.1.41" evidence="20"/>
<keyword evidence="10 23" id="KW-0732">Signal</keyword>
<evidence type="ECO:0000256" key="5">
    <source>
        <dbReference type="ARBA" id="ARBA00022475"/>
    </source>
</evidence>
<dbReference type="PANTHER" id="PTHR10587:SF98">
    <property type="entry name" value="CHITIN DEACETYLASE"/>
    <property type="match status" value="1"/>
</dbReference>
<evidence type="ECO:0000256" key="23">
    <source>
        <dbReference type="SAM" id="SignalP"/>
    </source>
</evidence>
<evidence type="ECO:0000256" key="2">
    <source>
        <dbReference type="ARBA" id="ARBA00004191"/>
    </source>
</evidence>
<evidence type="ECO:0000256" key="8">
    <source>
        <dbReference type="ARBA" id="ARBA00022622"/>
    </source>
</evidence>
<feature type="region of interest" description="Disordered" evidence="22">
    <location>
        <begin position="366"/>
        <end position="423"/>
    </location>
</feature>
<dbReference type="GO" id="GO:0098552">
    <property type="term" value="C:side of membrane"/>
    <property type="evidence" value="ECO:0007669"/>
    <property type="project" value="UniProtKB-KW"/>
</dbReference>
<evidence type="ECO:0000259" key="24">
    <source>
        <dbReference type="PROSITE" id="PS51677"/>
    </source>
</evidence>
<evidence type="ECO:0000256" key="6">
    <source>
        <dbReference type="ARBA" id="ARBA00022512"/>
    </source>
</evidence>
<evidence type="ECO:0000313" key="25">
    <source>
        <dbReference type="EMBL" id="EIW77691.1"/>
    </source>
</evidence>
<organism evidence="25 26">
    <name type="scientific">Coniophora puteana (strain RWD-64-598)</name>
    <name type="common">Brown rot fungus</name>
    <dbReference type="NCBI Taxonomy" id="741705"/>
    <lineage>
        <taxon>Eukaryota</taxon>
        <taxon>Fungi</taxon>
        <taxon>Dikarya</taxon>
        <taxon>Basidiomycota</taxon>
        <taxon>Agaricomycotina</taxon>
        <taxon>Agaricomycetes</taxon>
        <taxon>Agaricomycetidae</taxon>
        <taxon>Boletales</taxon>
        <taxon>Coniophorineae</taxon>
        <taxon>Coniophoraceae</taxon>
        <taxon>Coniophora</taxon>
    </lineage>
</organism>
<keyword evidence="15" id="KW-0119">Carbohydrate metabolism</keyword>
<keyword evidence="5" id="KW-1003">Cell membrane</keyword>
<comment type="caution">
    <text evidence="25">The sequence shown here is derived from an EMBL/GenBank/DDBJ whole genome shotgun (WGS) entry which is preliminary data.</text>
</comment>
<evidence type="ECO:0000256" key="14">
    <source>
        <dbReference type="ARBA" id="ARBA00023180"/>
    </source>
</evidence>
<dbReference type="GO" id="GO:0071555">
    <property type="term" value="P:cell wall organization"/>
    <property type="evidence" value="ECO:0007669"/>
    <property type="project" value="UniProtKB-KW"/>
</dbReference>
<keyword evidence="13" id="KW-0472">Membrane</keyword>
<evidence type="ECO:0000256" key="17">
    <source>
        <dbReference type="ARBA" id="ARBA00023288"/>
    </source>
</evidence>
<gene>
    <name evidence="25" type="ORF">CONPUDRAFT_156877</name>
</gene>
<keyword evidence="11" id="KW-0378">Hydrolase</keyword>